<proteinExistence type="predicted"/>
<feature type="region of interest" description="Disordered" evidence="1">
    <location>
        <begin position="57"/>
        <end position="79"/>
    </location>
</feature>
<organism evidence="2 3">
    <name type="scientific">Necator americanus</name>
    <name type="common">Human hookworm</name>
    <dbReference type="NCBI Taxonomy" id="51031"/>
    <lineage>
        <taxon>Eukaryota</taxon>
        <taxon>Metazoa</taxon>
        <taxon>Ecdysozoa</taxon>
        <taxon>Nematoda</taxon>
        <taxon>Chromadorea</taxon>
        <taxon>Rhabditida</taxon>
        <taxon>Rhabditina</taxon>
        <taxon>Rhabditomorpha</taxon>
        <taxon>Strongyloidea</taxon>
        <taxon>Ancylostomatidae</taxon>
        <taxon>Bunostominae</taxon>
        <taxon>Necator</taxon>
    </lineage>
</organism>
<keyword evidence="3" id="KW-1185">Reference proteome</keyword>
<evidence type="ECO:0000256" key="1">
    <source>
        <dbReference type="SAM" id="MobiDB-lite"/>
    </source>
</evidence>
<dbReference type="Proteomes" id="UP001303046">
    <property type="component" value="Unassembled WGS sequence"/>
</dbReference>
<evidence type="ECO:0000313" key="3">
    <source>
        <dbReference type="Proteomes" id="UP001303046"/>
    </source>
</evidence>
<feature type="compositionally biased region" description="Basic residues" evidence="1">
    <location>
        <begin position="57"/>
        <end position="77"/>
    </location>
</feature>
<accession>A0ABR1DZS5</accession>
<sequence length="93" mass="10999">MNAGIVECSIDFDKLYTRLRSLCAHIFSTEEKVRLCICEDNIHVHFAHSTADFSQGKRLRRRLRRQPKRDRKKKWASRAKEFEKACEDSMAAR</sequence>
<protein>
    <submittedName>
        <fullName evidence="2">Uncharacterized protein</fullName>
    </submittedName>
</protein>
<gene>
    <name evidence="2" type="primary">Necator_chrV.g19158</name>
    <name evidence="2" type="ORF">RB195_014366</name>
</gene>
<name>A0ABR1DZS5_NECAM</name>
<comment type="caution">
    <text evidence="2">The sequence shown here is derived from an EMBL/GenBank/DDBJ whole genome shotgun (WGS) entry which is preliminary data.</text>
</comment>
<dbReference type="EMBL" id="JAVFWL010000005">
    <property type="protein sequence ID" value="KAK6755930.1"/>
    <property type="molecule type" value="Genomic_DNA"/>
</dbReference>
<evidence type="ECO:0000313" key="2">
    <source>
        <dbReference type="EMBL" id="KAK6755930.1"/>
    </source>
</evidence>
<reference evidence="2 3" key="1">
    <citation type="submission" date="2023-08" db="EMBL/GenBank/DDBJ databases">
        <title>A Necator americanus chromosomal reference genome.</title>
        <authorList>
            <person name="Ilik V."/>
            <person name="Petrzelkova K.J."/>
            <person name="Pardy F."/>
            <person name="Fuh T."/>
            <person name="Niatou-Singa F.S."/>
            <person name="Gouil Q."/>
            <person name="Baker L."/>
            <person name="Ritchie M.E."/>
            <person name="Jex A.R."/>
            <person name="Gazzola D."/>
            <person name="Li H."/>
            <person name="Toshio Fujiwara R."/>
            <person name="Zhan B."/>
            <person name="Aroian R.V."/>
            <person name="Pafco B."/>
            <person name="Schwarz E.M."/>
        </authorList>
    </citation>
    <scope>NUCLEOTIDE SEQUENCE [LARGE SCALE GENOMIC DNA]</scope>
    <source>
        <strain evidence="2 3">Aroian</strain>
        <tissue evidence="2">Whole animal</tissue>
    </source>
</reference>